<reference evidence="2" key="1">
    <citation type="submission" date="2021-02" db="EMBL/GenBank/DDBJ databases">
        <authorList>
            <person name="Nowell W R."/>
        </authorList>
    </citation>
    <scope>NUCLEOTIDE SEQUENCE</scope>
</reference>
<gene>
    <name evidence="3" type="ORF">JBS370_LOCUS19731</name>
    <name evidence="2" type="ORF">ZHD862_LOCUS7696</name>
</gene>
<dbReference type="Gene3D" id="2.130.10.130">
    <property type="entry name" value="Integrin alpha, N-terminal"/>
    <property type="match status" value="3"/>
</dbReference>
<evidence type="ECO:0000313" key="3">
    <source>
        <dbReference type="EMBL" id="CAF3878942.1"/>
    </source>
</evidence>
<evidence type="ECO:0000256" key="1">
    <source>
        <dbReference type="ARBA" id="ARBA00022729"/>
    </source>
</evidence>
<dbReference type="SUPFAM" id="SSF69318">
    <property type="entry name" value="Integrin alpha N-terminal domain"/>
    <property type="match status" value="2"/>
</dbReference>
<dbReference type="Proteomes" id="UP000663864">
    <property type="component" value="Unassembled WGS sequence"/>
</dbReference>
<dbReference type="Pfam" id="PF13517">
    <property type="entry name" value="FG-GAP_3"/>
    <property type="match status" value="3"/>
</dbReference>
<evidence type="ECO:0000313" key="2">
    <source>
        <dbReference type="EMBL" id="CAF0907175.1"/>
    </source>
</evidence>
<dbReference type="Proteomes" id="UP000663836">
    <property type="component" value="Unassembled WGS sequence"/>
</dbReference>
<organism evidence="2 4">
    <name type="scientific">Rotaria sordida</name>
    <dbReference type="NCBI Taxonomy" id="392033"/>
    <lineage>
        <taxon>Eukaryota</taxon>
        <taxon>Metazoa</taxon>
        <taxon>Spiralia</taxon>
        <taxon>Gnathifera</taxon>
        <taxon>Rotifera</taxon>
        <taxon>Eurotatoria</taxon>
        <taxon>Bdelloidea</taxon>
        <taxon>Philodinida</taxon>
        <taxon>Philodinidae</taxon>
        <taxon>Rotaria</taxon>
    </lineage>
</organism>
<proteinExistence type="predicted"/>
<dbReference type="PANTHER" id="PTHR46580">
    <property type="entry name" value="SENSOR KINASE-RELATED"/>
    <property type="match status" value="1"/>
</dbReference>
<protein>
    <submittedName>
        <fullName evidence="2">Uncharacterized protein</fullName>
    </submittedName>
</protein>
<dbReference type="InterPro" id="IPR013517">
    <property type="entry name" value="FG-GAP"/>
</dbReference>
<dbReference type="EMBL" id="CAJOBD010002396">
    <property type="protein sequence ID" value="CAF3878942.1"/>
    <property type="molecule type" value="Genomic_DNA"/>
</dbReference>
<sequence>MVTYPSGTGQRPWSIVVGDLNNDNKMDIIFTSPGTNNVGVFFGDDNGTFASKKIYPTGSNSYPKHVAVGDLNGDSLLDIIVANYGQNNVGVFLGQSNGTFAVQKTFSTVPSRPKCVAVGNFNNDDHLDIVIVHEGTSSIGVMLGYGDSTFAALRTYSTGFDSDPNSVAIGDFNNDKLLDIVVANTGTNNIGIFLAYENGTFASQITYSTSKGSKPISVTCGDINNDNLTDIIVANSGTRTIGLILGGGNETSANQTIVSTGASSDPYTIAVGDFNNDHNLDMAVGNSGSDQVSVFLGYGTSTFASQKLYSTGFQSFPDSIAIGDFDNNRKLDIIVANPGKHNIGIFFGYGNGSFRDQVIHSTGPSSSPSSVVIADFNNDNQTDIVVANSGTSTIGIFLGHGDGTFENQTTYSTGNLSSPESIAVGDFNNDHQLDIVVVNGNIPTFVIFFGNNNGTFTNQKTYSIGNSSQPRSIAVGDFNHDNLLDVAILGLVENNITNESAKYLAEMLKTNSTLIILGLGKYQIGDQSAQLLANVFA</sequence>
<name>A0A813ZYW7_9BILA</name>
<dbReference type="Gene3D" id="3.80.10.10">
    <property type="entry name" value="Ribonuclease Inhibitor"/>
    <property type="match status" value="1"/>
</dbReference>
<dbReference type="Gene3D" id="2.30.30.100">
    <property type="match status" value="1"/>
</dbReference>
<dbReference type="PANTHER" id="PTHR46580:SF4">
    <property type="entry name" value="ATP_GTP-BINDING PROTEIN"/>
    <property type="match status" value="1"/>
</dbReference>
<dbReference type="InterPro" id="IPR032675">
    <property type="entry name" value="LRR_dom_sf"/>
</dbReference>
<accession>A0A813ZYW7</accession>
<dbReference type="AlphaFoldDB" id="A0A813ZYW7"/>
<dbReference type="SUPFAM" id="SSF52047">
    <property type="entry name" value="RNI-like"/>
    <property type="match status" value="1"/>
</dbReference>
<keyword evidence="1" id="KW-0732">Signal</keyword>
<comment type="caution">
    <text evidence="2">The sequence shown here is derived from an EMBL/GenBank/DDBJ whole genome shotgun (WGS) entry which is preliminary data.</text>
</comment>
<evidence type="ECO:0000313" key="4">
    <source>
        <dbReference type="Proteomes" id="UP000663864"/>
    </source>
</evidence>
<dbReference type="EMBL" id="CAJNOT010000237">
    <property type="protein sequence ID" value="CAF0907175.1"/>
    <property type="molecule type" value="Genomic_DNA"/>
</dbReference>
<dbReference type="InterPro" id="IPR028994">
    <property type="entry name" value="Integrin_alpha_N"/>
</dbReference>